<dbReference type="InterPro" id="IPR036249">
    <property type="entry name" value="Thioredoxin-like_sf"/>
</dbReference>
<dbReference type="AlphaFoldDB" id="A0A4V1AEZ6"/>
<dbReference type="Gene3D" id="3.40.30.10">
    <property type="entry name" value="Glutaredoxin"/>
    <property type="match status" value="1"/>
</dbReference>
<evidence type="ECO:0000256" key="1">
    <source>
        <dbReference type="ARBA" id="ARBA00002963"/>
    </source>
</evidence>
<keyword evidence="5" id="KW-0560">Oxidoreductase</keyword>
<comment type="subcellular location">
    <subcellularLocation>
        <location evidence="2">Mitochondrion</location>
    </subcellularLocation>
</comment>
<dbReference type="Pfam" id="PF07955">
    <property type="entry name" value="DUF1687"/>
    <property type="match status" value="1"/>
</dbReference>
<dbReference type="InterPro" id="IPR012882">
    <property type="entry name" value="Fmp46"/>
</dbReference>
<dbReference type="PANTHER" id="PTHR28071:SF1">
    <property type="entry name" value="REDOX PROTEIN FMP46, MITOCHONDRIAL-RELATED"/>
    <property type="match status" value="1"/>
</dbReference>
<dbReference type="PANTHER" id="PTHR28071">
    <property type="entry name" value="REDOX PROTEIN FMP46, MITOCHONDRIAL-RELATED"/>
    <property type="match status" value="1"/>
</dbReference>
<sequence length="181" mass="20937">MSFFRSLQNTPATISIFHNAHVPTLARVYASLERAYYKLNDDKNLFQIDLMAKAMPTYDQFKMIHSQCVHSEESKNALKTVFPLLNDKLTKSDDACVTFKALGVNNERGFRVFSQNEYEKIHEAYTEFVNQKEPEIDPSLVFRAPLLVDWDQNLIACDEEGLDHILQKYRLEQTSEHLSTA</sequence>
<dbReference type="EMBL" id="CP034461">
    <property type="protein sequence ID" value="QBM90943.1"/>
    <property type="molecule type" value="Genomic_DNA"/>
</dbReference>
<proteinExistence type="inferred from homology"/>
<evidence type="ECO:0000256" key="3">
    <source>
        <dbReference type="ARBA" id="ARBA00009734"/>
    </source>
</evidence>
<keyword evidence="6" id="KW-0496">Mitochondrion</keyword>
<evidence type="ECO:0000256" key="6">
    <source>
        <dbReference type="ARBA" id="ARBA00023128"/>
    </source>
</evidence>
<organism evidence="7 8">
    <name type="scientific">Metschnikowia aff. pulcherrima</name>
    <dbReference type="NCBI Taxonomy" id="2163413"/>
    <lineage>
        <taxon>Eukaryota</taxon>
        <taxon>Fungi</taxon>
        <taxon>Dikarya</taxon>
        <taxon>Ascomycota</taxon>
        <taxon>Saccharomycotina</taxon>
        <taxon>Pichiomycetes</taxon>
        <taxon>Metschnikowiaceae</taxon>
        <taxon>Metschnikowia</taxon>
    </lineage>
</organism>
<evidence type="ECO:0000313" key="7">
    <source>
        <dbReference type="EMBL" id="QBM90943.1"/>
    </source>
</evidence>
<accession>A0A4V1AEZ6</accession>
<dbReference type="SUPFAM" id="SSF52833">
    <property type="entry name" value="Thioredoxin-like"/>
    <property type="match status" value="1"/>
</dbReference>
<dbReference type="GO" id="GO:0016491">
    <property type="term" value="F:oxidoreductase activity"/>
    <property type="evidence" value="ECO:0007669"/>
    <property type="project" value="UniProtKB-KW"/>
</dbReference>
<evidence type="ECO:0000256" key="2">
    <source>
        <dbReference type="ARBA" id="ARBA00004173"/>
    </source>
</evidence>
<comment type="function">
    <text evidence="1">Putative mitochondrial redox protein which could be involved in the reduction of small toxic molecules.</text>
</comment>
<evidence type="ECO:0000256" key="4">
    <source>
        <dbReference type="ARBA" id="ARBA00022946"/>
    </source>
</evidence>
<dbReference type="GO" id="GO:0005739">
    <property type="term" value="C:mitochondrion"/>
    <property type="evidence" value="ECO:0007669"/>
    <property type="project" value="UniProtKB-SubCell"/>
</dbReference>
<protein>
    <submittedName>
        <fullName evidence="7">Uncharacterized protein</fullName>
    </submittedName>
</protein>
<gene>
    <name evidence="7" type="primary">MPUL0F05320</name>
    <name evidence="7" type="ORF">METSCH_F05320</name>
</gene>
<dbReference type="Proteomes" id="UP000292447">
    <property type="component" value="Chromosome VI"/>
</dbReference>
<reference evidence="8" key="1">
    <citation type="submission" date="2019-03" db="EMBL/GenBank/DDBJ databases">
        <title>Snf2 controls pulcherriminic acid biosynthesis and connects pigmentation and antifungal activity of the yeast Metschnikowia pulcherrima.</title>
        <authorList>
            <person name="Gore-Lloyd D."/>
            <person name="Sumann I."/>
            <person name="Brachmann A.O."/>
            <person name="Schneeberger K."/>
            <person name="Ortiz-Merino R.A."/>
            <person name="Moreno-Beltran M."/>
            <person name="Schlaefli M."/>
            <person name="Kirner P."/>
            <person name="Santos Kron A."/>
            <person name="Wolfe K.H."/>
            <person name="Piel J."/>
            <person name="Ahrens C.H."/>
            <person name="Henk D."/>
            <person name="Freimoser F.M."/>
        </authorList>
    </citation>
    <scope>NUCLEOTIDE SEQUENCE [LARGE SCALE GENOMIC DNA]</scope>
    <source>
        <strain evidence="8">APC 1.2</strain>
    </source>
</reference>
<keyword evidence="8" id="KW-1185">Reference proteome</keyword>
<keyword evidence="4" id="KW-0809">Transit peptide</keyword>
<name>A0A4V1AEZ6_9ASCO</name>
<comment type="similarity">
    <text evidence="3">Belongs to the FMP46 family.</text>
</comment>
<evidence type="ECO:0000313" key="8">
    <source>
        <dbReference type="Proteomes" id="UP000292447"/>
    </source>
</evidence>
<evidence type="ECO:0000256" key="5">
    <source>
        <dbReference type="ARBA" id="ARBA00023002"/>
    </source>
</evidence>